<name>A0A1U7ZS78_NELNU</name>
<keyword evidence="2" id="KW-1185">Reference proteome</keyword>
<evidence type="ECO:0000256" key="1">
    <source>
        <dbReference type="SAM" id="MobiDB-lite"/>
    </source>
</evidence>
<evidence type="ECO:0000313" key="2">
    <source>
        <dbReference type="Proteomes" id="UP000189703"/>
    </source>
</evidence>
<dbReference type="OrthoDB" id="775914at2759"/>
<dbReference type="InParanoid" id="A0A1U7ZS78"/>
<proteinExistence type="predicted"/>
<dbReference type="KEGG" id="nnu:104595734"/>
<feature type="region of interest" description="Disordered" evidence="1">
    <location>
        <begin position="182"/>
        <end position="221"/>
    </location>
</feature>
<feature type="compositionally biased region" description="Low complexity" evidence="1">
    <location>
        <begin position="190"/>
        <end position="215"/>
    </location>
</feature>
<dbReference type="RefSeq" id="XP_010254897.1">
    <property type="nucleotide sequence ID" value="XM_010256595.1"/>
</dbReference>
<dbReference type="PANTHER" id="PTHR34461">
    <property type="entry name" value="EXPRESSED PROTEIN"/>
    <property type="match status" value="1"/>
</dbReference>
<dbReference type="GeneID" id="104595734"/>
<sequence>MELRKCTRVHCVQAIKRGLVEKSLNVDSNGRPASRFKDIKAIYESEDAKSRCMHSTVHEHEVGQLACAVAKIEEPFLHRVERRLQNVSGICEPNVNCTVNSINNDCDDFSFGEMTLRQLLKKCKTKKRKLSKYKGLIEHDTGSCLHVKQECGDVQHEEEFDLEAPLSRWKQKFSKKSKGKQNCISKHVPSSSKSSITVEGTRQTASASQASIQSTGDSDGTVTVKIEYPEPDVSECYNAVPVSGSCISDRPVPMDFSGDLADEMTERINGHQLDSEESTFLTKESSCCVAKEDSIDNLVHEEPISLPADNSVEETMKLSVSETNSDMLLISHFSELMKEETSSQPHNHATLDSNVKLDEVTERVNGSDLETEKPLLTKEISSCAVNEASIEYLDHGVPTSLPGSSTVGETIRLRISEMTSHESLLCPLLELKKEDTTCQLPSDRSMEANSFSKDPESGRNGICESHSFMEENISYEMDSNVVTQMDDKVTDDSLICTEPYYGDHGCVLKQKNEADRQEGIASDTEHSAISISESLCMSSQDAYPCDSSSMACNSPTTEKICTSLMVESPTSLTIDRLGDCSIGTHPSVATNEHSNVEALENHHAVKLGRSPKRLFSTRQVISPTSQEKLRHAVDSNELLDDVGLPKCREKLCSGKWIKNKASLVGSGLEGAEVTAVPVRIVKKQKNDINGCSASIPKGILKAPHADSVCTSVHACAQDAIQFSQRQMHDIESLAILLTKELNSMKNIVEERLQCEVFSSSYSKYTVDEVCKHEYLQMRTAFESAVKSEETARKWLSMMSRDCSRFCKIMRLAEKKAVASGHGLHKERKKIIFADEAGGRLCHIKVFRDGSTSISSSECENEKLMN</sequence>
<evidence type="ECO:0000313" key="3">
    <source>
        <dbReference type="RefSeq" id="XP_010254897.1"/>
    </source>
</evidence>
<accession>A0A1U7ZS78</accession>
<dbReference type="Proteomes" id="UP000189703">
    <property type="component" value="Unplaced"/>
</dbReference>
<dbReference type="AlphaFoldDB" id="A0A1U7ZS78"/>
<gene>
    <name evidence="3" type="primary">LOC104595734</name>
</gene>
<dbReference type="PANTHER" id="PTHR34461:SF2">
    <property type="entry name" value="EXPRESSED PROTEIN"/>
    <property type="match status" value="1"/>
</dbReference>
<reference evidence="3" key="1">
    <citation type="submission" date="2025-08" db="UniProtKB">
        <authorList>
            <consortium name="RefSeq"/>
        </authorList>
    </citation>
    <scope>IDENTIFICATION</scope>
</reference>
<protein>
    <submittedName>
        <fullName evidence="3">Uncharacterized protein LOC104595734 isoform X1</fullName>
    </submittedName>
</protein>
<dbReference type="OMA" id="CESECLQ"/>
<organism evidence="2 3">
    <name type="scientific">Nelumbo nucifera</name>
    <name type="common">Sacred lotus</name>
    <dbReference type="NCBI Taxonomy" id="4432"/>
    <lineage>
        <taxon>Eukaryota</taxon>
        <taxon>Viridiplantae</taxon>
        <taxon>Streptophyta</taxon>
        <taxon>Embryophyta</taxon>
        <taxon>Tracheophyta</taxon>
        <taxon>Spermatophyta</taxon>
        <taxon>Magnoliopsida</taxon>
        <taxon>Proteales</taxon>
        <taxon>Nelumbonaceae</taxon>
        <taxon>Nelumbo</taxon>
    </lineage>
</organism>
<dbReference type="eggNOG" id="ENOG502QVTI">
    <property type="taxonomic scope" value="Eukaryota"/>
</dbReference>
<dbReference type="FunCoup" id="A0A1U7ZS78">
    <property type="interactions" value="155"/>
</dbReference>